<organism evidence="2 3">
    <name type="scientific">Sporomusa acidovorans (strain ATCC 49682 / DSM 3132 / Mol)</name>
    <dbReference type="NCBI Taxonomy" id="1123286"/>
    <lineage>
        <taxon>Bacteria</taxon>
        <taxon>Bacillati</taxon>
        <taxon>Bacillota</taxon>
        <taxon>Negativicutes</taxon>
        <taxon>Selenomonadales</taxon>
        <taxon>Sporomusaceae</taxon>
        <taxon>Sporomusa</taxon>
    </lineage>
</organism>
<keyword evidence="1" id="KW-0472">Membrane</keyword>
<protein>
    <submittedName>
        <fullName evidence="2">Uncharacterized protein</fullName>
    </submittedName>
</protein>
<name>A0ABZ3J3V7_SPOA4</name>
<keyword evidence="3" id="KW-1185">Reference proteome</keyword>
<feature type="transmembrane region" description="Helical" evidence="1">
    <location>
        <begin position="109"/>
        <end position="131"/>
    </location>
</feature>
<gene>
    <name evidence="2" type="ORF">SPACI_031580</name>
</gene>
<accession>A0ABZ3J3V7</accession>
<evidence type="ECO:0000256" key="1">
    <source>
        <dbReference type="SAM" id="Phobius"/>
    </source>
</evidence>
<feature type="transmembrane region" description="Helical" evidence="1">
    <location>
        <begin position="53"/>
        <end position="71"/>
    </location>
</feature>
<feature type="transmembrane region" description="Helical" evidence="1">
    <location>
        <begin position="32"/>
        <end position="48"/>
    </location>
</feature>
<proteinExistence type="predicted"/>
<feature type="transmembrane region" description="Helical" evidence="1">
    <location>
        <begin position="77"/>
        <end position="97"/>
    </location>
</feature>
<dbReference type="Proteomes" id="UP000216052">
    <property type="component" value="Chromosome"/>
</dbReference>
<evidence type="ECO:0000313" key="3">
    <source>
        <dbReference type="Proteomes" id="UP000216052"/>
    </source>
</evidence>
<evidence type="ECO:0000313" key="2">
    <source>
        <dbReference type="EMBL" id="XFO73084.1"/>
    </source>
</evidence>
<keyword evidence="1" id="KW-0812">Transmembrane</keyword>
<dbReference type="Pfam" id="PF12822">
    <property type="entry name" value="ECF_trnsprt"/>
    <property type="match status" value="1"/>
</dbReference>
<dbReference type="InterPro" id="IPR024529">
    <property type="entry name" value="ECF_trnsprt_substrate-spec"/>
</dbReference>
<sequence length="165" mass="17891">MSDNRTITRTALLLALTLIFQSLRFFIPLPPFLSTFLIGSLVNASLLIATEKIGLWSALVIAVVTPVVAYFQQLLPLPVFIIPVALGNTAYVCLFLFAGRQRPALRVALATLGKSGLLYVLFAWLLTFIAISPKLAAGIMLAMSWPQLVTGAIGGFIAFLITKRI</sequence>
<feature type="transmembrane region" description="Helical" evidence="1">
    <location>
        <begin position="137"/>
        <end position="161"/>
    </location>
</feature>
<reference evidence="2" key="1">
    <citation type="submission" date="2024-05" db="EMBL/GenBank/DDBJ databases">
        <title>Isolation and characterization of Sporomusa carbonis sp. nov., a carboxydotrophic hydrogenogen in the genus of Sporomusa isolated from a charcoal burning pile.</title>
        <authorList>
            <person name="Boeer T."/>
            <person name="Rosenbaum F."/>
            <person name="Eysell L."/>
            <person name="Mueller V."/>
            <person name="Daniel R."/>
            <person name="Poehlein A."/>
        </authorList>
    </citation>
    <scope>NUCLEOTIDE SEQUENCE [LARGE SCALE GENOMIC DNA]</scope>
    <source>
        <strain evidence="2">DSM 3132</strain>
    </source>
</reference>
<keyword evidence="1" id="KW-1133">Transmembrane helix</keyword>
<dbReference type="EMBL" id="CP155571">
    <property type="protein sequence ID" value="XFO73084.1"/>
    <property type="molecule type" value="Genomic_DNA"/>
</dbReference>